<keyword evidence="4" id="KW-0472">Membrane</keyword>
<evidence type="ECO:0000256" key="2">
    <source>
        <dbReference type="ARBA" id="ARBA00022448"/>
    </source>
</evidence>
<proteinExistence type="inferred from homology"/>
<keyword evidence="3" id="KW-1003">Cell membrane</keyword>
<dbReference type="PANTHER" id="PTHR42734">
    <property type="entry name" value="METAL TRANSPORT SYSTEM ATP-BINDING PROTEIN TM_0124-RELATED"/>
    <property type="match status" value="1"/>
</dbReference>
<feature type="compositionally biased region" description="Basic and acidic residues" evidence="7">
    <location>
        <begin position="280"/>
        <end position="291"/>
    </location>
</feature>
<feature type="domain" description="ABC transporter" evidence="8">
    <location>
        <begin position="27"/>
        <end position="260"/>
    </location>
</feature>
<evidence type="ECO:0000256" key="3">
    <source>
        <dbReference type="ARBA" id="ARBA00022475"/>
    </source>
</evidence>
<dbReference type="InterPro" id="IPR003439">
    <property type="entry name" value="ABC_transporter-like_ATP-bd"/>
</dbReference>
<dbReference type="SMART" id="SM00382">
    <property type="entry name" value="AAA"/>
    <property type="match status" value="1"/>
</dbReference>
<dbReference type="InterPro" id="IPR027417">
    <property type="entry name" value="P-loop_NTPase"/>
</dbReference>
<feature type="region of interest" description="Disordered" evidence="7">
    <location>
        <begin position="280"/>
        <end position="337"/>
    </location>
</feature>
<dbReference type="Proteomes" id="UP000826462">
    <property type="component" value="Chromosome 1"/>
</dbReference>
<evidence type="ECO:0000256" key="1">
    <source>
        <dbReference type="ARBA" id="ARBA00005417"/>
    </source>
</evidence>
<dbReference type="InterPro" id="IPR017871">
    <property type="entry name" value="ABC_transporter-like_CS"/>
</dbReference>
<name>A0ABX8UJI4_9BURK</name>
<evidence type="ECO:0000256" key="6">
    <source>
        <dbReference type="ARBA" id="ARBA00022840"/>
    </source>
</evidence>
<keyword evidence="5" id="KW-0547">Nucleotide-binding</keyword>
<dbReference type="EMBL" id="CP080095">
    <property type="protein sequence ID" value="QYD68512.1"/>
    <property type="molecule type" value="Genomic_DNA"/>
</dbReference>
<comment type="similarity">
    <text evidence="1">Belongs to the ABC transporter superfamily.</text>
</comment>
<dbReference type="PANTHER" id="PTHR42734:SF17">
    <property type="entry name" value="METAL TRANSPORT SYSTEM ATP-BINDING PROTEIN TM_0124-RELATED"/>
    <property type="match status" value="1"/>
</dbReference>
<evidence type="ECO:0000256" key="5">
    <source>
        <dbReference type="ARBA" id="ARBA00022741"/>
    </source>
</evidence>
<dbReference type="SUPFAM" id="SSF52540">
    <property type="entry name" value="P-loop containing nucleoside triphosphate hydrolases"/>
    <property type="match status" value="1"/>
</dbReference>
<keyword evidence="10" id="KW-1185">Reference proteome</keyword>
<dbReference type="InterPro" id="IPR003593">
    <property type="entry name" value="AAA+_ATPase"/>
</dbReference>
<feature type="compositionally biased region" description="Low complexity" evidence="7">
    <location>
        <begin position="11"/>
        <end position="22"/>
    </location>
</feature>
<keyword evidence="6 9" id="KW-0067">ATP-binding</keyword>
<sequence length="337" mass="36011">MTESDRPPSAPSADTTTKAATDAAPVLELERVTLELGGRTILSDTSLTIRQGEFIGVLGPNGAGKTTLMRAVLGLVPAVSGVVRVLGEPVVCGNPSIGYMPQTRSALAGRRVRGRDFVAMAADGHRWGLPHADAKTRADVARVLDLVGASALADRPLSELSGGERQRLLLAQCLLGNPRLLLLDEPLISLDPHHQRSVVELVRRVQQELGIAVLFSAHELNPLLHALDRVLYLGNGVAALGTVDEVITKPVLSRLYGSTIDVIRMNGRIFVMSGDVEVEKHDHEHEDDGGAHSHSHGGHGHGHSHGHDHSDGGAREHGRGHAHNDHRTSRDGHTHDV</sequence>
<dbReference type="InterPro" id="IPR050153">
    <property type="entry name" value="Metal_Ion_Import_ABC"/>
</dbReference>
<feature type="compositionally biased region" description="Basic residues" evidence="7">
    <location>
        <begin position="293"/>
        <end position="304"/>
    </location>
</feature>
<protein>
    <submittedName>
        <fullName evidence="9">ABC transporter ATP-binding protein</fullName>
    </submittedName>
</protein>
<evidence type="ECO:0000259" key="8">
    <source>
        <dbReference type="PROSITE" id="PS50893"/>
    </source>
</evidence>
<evidence type="ECO:0000313" key="10">
    <source>
        <dbReference type="Proteomes" id="UP000826462"/>
    </source>
</evidence>
<dbReference type="GO" id="GO:0005524">
    <property type="term" value="F:ATP binding"/>
    <property type="evidence" value="ECO:0007669"/>
    <property type="project" value="UniProtKB-KW"/>
</dbReference>
<evidence type="ECO:0000256" key="7">
    <source>
        <dbReference type="SAM" id="MobiDB-lite"/>
    </source>
</evidence>
<dbReference type="Pfam" id="PF00005">
    <property type="entry name" value="ABC_tran"/>
    <property type="match status" value="1"/>
</dbReference>
<keyword evidence="4" id="KW-0997">Cell inner membrane</keyword>
<dbReference type="CDD" id="cd03235">
    <property type="entry name" value="ABC_Metallic_Cations"/>
    <property type="match status" value="1"/>
</dbReference>
<dbReference type="RefSeq" id="WP_219797900.1">
    <property type="nucleotide sequence ID" value="NZ_CP080095.1"/>
</dbReference>
<keyword evidence="2" id="KW-0813">Transport</keyword>
<dbReference type="PROSITE" id="PS50893">
    <property type="entry name" value="ABC_TRANSPORTER_2"/>
    <property type="match status" value="1"/>
</dbReference>
<feature type="compositionally biased region" description="Basic and acidic residues" evidence="7">
    <location>
        <begin position="305"/>
        <end position="337"/>
    </location>
</feature>
<reference evidence="9 10" key="1">
    <citation type="submission" date="2021-07" db="EMBL/GenBank/DDBJ databases">
        <title>Paraburkholderia edwinii protects Aspergillus sp. from phenazines by acting as a toxin sponge.</title>
        <authorList>
            <person name="Dahlstrom K.M."/>
            <person name="Newman D.K."/>
        </authorList>
    </citation>
    <scope>NUCLEOTIDE SEQUENCE [LARGE SCALE GENOMIC DNA]</scope>
    <source>
        <strain evidence="9 10">Pe01</strain>
    </source>
</reference>
<organism evidence="9 10">
    <name type="scientific">Paraburkholderia edwinii</name>
    <dbReference type="NCBI Taxonomy" id="2861782"/>
    <lineage>
        <taxon>Bacteria</taxon>
        <taxon>Pseudomonadati</taxon>
        <taxon>Pseudomonadota</taxon>
        <taxon>Betaproteobacteria</taxon>
        <taxon>Burkholderiales</taxon>
        <taxon>Burkholderiaceae</taxon>
        <taxon>Paraburkholderia</taxon>
    </lineage>
</organism>
<dbReference type="Gene3D" id="3.40.50.300">
    <property type="entry name" value="P-loop containing nucleotide triphosphate hydrolases"/>
    <property type="match status" value="1"/>
</dbReference>
<feature type="region of interest" description="Disordered" evidence="7">
    <location>
        <begin position="1"/>
        <end position="22"/>
    </location>
</feature>
<gene>
    <name evidence="9" type="ORF">KZJ38_20090</name>
</gene>
<evidence type="ECO:0000256" key="4">
    <source>
        <dbReference type="ARBA" id="ARBA00022519"/>
    </source>
</evidence>
<accession>A0ABX8UJI4</accession>
<evidence type="ECO:0000313" key="9">
    <source>
        <dbReference type="EMBL" id="QYD68512.1"/>
    </source>
</evidence>
<dbReference type="PROSITE" id="PS00211">
    <property type="entry name" value="ABC_TRANSPORTER_1"/>
    <property type="match status" value="1"/>
</dbReference>